<evidence type="ECO:0000313" key="3">
    <source>
        <dbReference type="Proteomes" id="UP000183843"/>
    </source>
</evidence>
<evidence type="ECO:0000259" key="1">
    <source>
        <dbReference type="Pfam" id="PF18810"/>
    </source>
</evidence>
<name>A0A1I0VBG6_SELRU</name>
<feature type="domain" description="Phage-Barnase-EndoU-ColicinE5/D-RelE like nuclease 2" evidence="1">
    <location>
        <begin position="12"/>
        <end position="125"/>
    </location>
</feature>
<dbReference type="Pfam" id="PF18810">
    <property type="entry name" value="PBECR2"/>
    <property type="match status" value="1"/>
</dbReference>
<organism evidence="2 3">
    <name type="scientific">Selenomonas ruminantium</name>
    <dbReference type="NCBI Taxonomy" id="971"/>
    <lineage>
        <taxon>Bacteria</taxon>
        <taxon>Bacillati</taxon>
        <taxon>Bacillota</taxon>
        <taxon>Negativicutes</taxon>
        <taxon>Selenomonadales</taxon>
        <taxon>Selenomonadaceae</taxon>
        <taxon>Selenomonas</taxon>
    </lineage>
</organism>
<dbReference type="Proteomes" id="UP000183843">
    <property type="component" value="Unassembled WGS sequence"/>
</dbReference>
<evidence type="ECO:0000313" key="2">
    <source>
        <dbReference type="EMBL" id="SFA73598.1"/>
    </source>
</evidence>
<proteinExistence type="predicted"/>
<accession>A0A1I0VBG6</accession>
<gene>
    <name evidence="2" type="ORF">SAMN05216587_101456</name>
</gene>
<dbReference type="AlphaFoldDB" id="A0A1I0VBG6"/>
<reference evidence="2 3" key="1">
    <citation type="submission" date="2016-10" db="EMBL/GenBank/DDBJ databases">
        <authorList>
            <person name="de Groot N.N."/>
        </authorList>
    </citation>
    <scope>NUCLEOTIDE SEQUENCE [LARGE SCALE GENOMIC DNA]</scope>
    <source>
        <strain evidence="2 3">L14</strain>
    </source>
</reference>
<dbReference type="RefSeq" id="WP_256211437.1">
    <property type="nucleotide sequence ID" value="NZ_FOJX01000001.1"/>
</dbReference>
<dbReference type="InterPro" id="IPR041110">
    <property type="entry name" value="PBECR2"/>
</dbReference>
<protein>
    <recommendedName>
        <fullName evidence="1">Phage-Barnase-EndoU-ColicinE5/D-RelE like nuclease 2 domain-containing protein</fullName>
    </recommendedName>
</protein>
<sequence>MIDIHYIGKLNKELYQVVTADIDSDEVIITDERIEHIALHHPGDYERYKQYMLEAIQCPDYIVEANRPNTALILKEIKIEERVFKLILRLKTSTDPANFKNSIITFLRTDTREWNRIVRNKKILYSREDK</sequence>
<dbReference type="EMBL" id="FOJX01000001">
    <property type="protein sequence ID" value="SFA73598.1"/>
    <property type="molecule type" value="Genomic_DNA"/>
</dbReference>